<name>A0A0F9TJX6_9ZZZZ</name>
<organism evidence="2">
    <name type="scientific">marine sediment metagenome</name>
    <dbReference type="NCBI Taxonomy" id="412755"/>
    <lineage>
        <taxon>unclassified sequences</taxon>
        <taxon>metagenomes</taxon>
        <taxon>ecological metagenomes</taxon>
    </lineage>
</organism>
<accession>A0A0F9TJX6</accession>
<proteinExistence type="predicted"/>
<keyword evidence="1" id="KW-0472">Membrane</keyword>
<gene>
    <name evidence="2" type="ORF">LCGC14_0317840</name>
</gene>
<protein>
    <submittedName>
        <fullName evidence="2">Uncharacterized protein</fullName>
    </submittedName>
</protein>
<evidence type="ECO:0000256" key="1">
    <source>
        <dbReference type="SAM" id="Phobius"/>
    </source>
</evidence>
<comment type="caution">
    <text evidence="2">The sequence shown here is derived from an EMBL/GenBank/DDBJ whole genome shotgun (WGS) entry which is preliminary data.</text>
</comment>
<dbReference type="AlphaFoldDB" id="A0A0F9TJX6"/>
<keyword evidence="1" id="KW-0812">Transmembrane</keyword>
<reference evidence="2" key="1">
    <citation type="journal article" date="2015" name="Nature">
        <title>Complex archaea that bridge the gap between prokaryotes and eukaryotes.</title>
        <authorList>
            <person name="Spang A."/>
            <person name="Saw J.H."/>
            <person name="Jorgensen S.L."/>
            <person name="Zaremba-Niedzwiedzka K."/>
            <person name="Martijn J."/>
            <person name="Lind A.E."/>
            <person name="van Eijk R."/>
            <person name="Schleper C."/>
            <person name="Guy L."/>
            <person name="Ettema T.J."/>
        </authorList>
    </citation>
    <scope>NUCLEOTIDE SEQUENCE</scope>
</reference>
<evidence type="ECO:0000313" key="2">
    <source>
        <dbReference type="EMBL" id="KKN81525.1"/>
    </source>
</evidence>
<sequence length="53" mass="6203">MSSRDEPVPLIYWMVLLLILVVGLAIRLSIMIDQMEKMEARIEKIEKIEKMAN</sequence>
<feature type="transmembrane region" description="Helical" evidence="1">
    <location>
        <begin position="12"/>
        <end position="32"/>
    </location>
</feature>
<keyword evidence="1" id="KW-1133">Transmembrane helix</keyword>
<dbReference type="EMBL" id="LAZR01000213">
    <property type="protein sequence ID" value="KKN81525.1"/>
    <property type="molecule type" value="Genomic_DNA"/>
</dbReference>